<proteinExistence type="predicted"/>
<dbReference type="Proteomes" id="UP000018143">
    <property type="component" value="Unassembled WGS sequence"/>
</dbReference>
<dbReference type="EMBL" id="BASD01000004">
    <property type="protein sequence ID" value="GAD18178.1"/>
    <property type="molecule type" value="Genomic_DNA"/>
</dbReference>
<sequence length="37" mass="4439">MFVLAFKYLNVFANRLFLKIFNLNNFSLQSLESYTTM</sequence>
<protein>
    <submittedName>
        <fullName evidence="1">Uncharacterized protein</fullName>
    </submittedName>
</protein>
<keyword evidence="2" id="KW-1185">Reference proteome</keyword>
<gene>
    <name evidence="1" type="ORF">HFN_1776</name>
</gene>
<evidence type="ECO:0000313" key="1">
    <source>
        <dbReference type="EMBL" id="GAD18178.1"/>
    </source>
</evidence>
<name>T1DUT2_9HELI</name>
<comment type="caution">
    <text evidence="1">The sequence shown here is derived from an EMBL/GenBank/DDBJ whole genome shotgun (WGS) entry which is preliminary data.</text>
</comment>
<dbReference type="AlphaFoldDB" id="T1DUT2"/>
<dbReference type="STRING" id="1325130.HFN_1776"/>
<reference evidence="1 2" key="1">
    <citation type="journal article" date="2013" name="Genome Announc.">
        <title>Draft Genome Sequence of Helicobacter fennelliae Strain MRY12-0050, Isolated from a Bacteremia Patient.</title>
        <authorList>
            <person name="Rimbara E."/>
            <person name="Matsui M."/>
            <person name="Mori S."/>
            <person name="Suzuki S."/>
            <person name="Suzuki M."/>
            <person name="Kim H."/>
            <person name="Sekizuka T."/>
            <person name="Kuroda M."/>
            <person name="Shibayama K."/>
        </authorList>
    </citation>
    <scope>NUCLEOTIDE SEQUENCE [LARGE SCALE GENOMIC DNA]</scope>
    <source>
        <strain evidence="1 2">MRY12-0050</strain>
    </source>
</reference>
<organism evidence="1 2">
    <name type="scientific">Helicobacter fennelliae MRY12-0050</name>
    <dbReference type="NCBI Taxonomy" id="1325130"/>
    <lineage>
        <taxon>Bacteria</taxon>
        <taxon>Pseudomonadati</taxon>
        <taxon>Campylobacterota</taxon>
        <taxon>Epsilonproteobacteria</taxon>
        <taxon>Campylobacterales</taxon>
        <taxon>Helicobacteraceae</taxon>
        <taxon>Helicobacter</taxon>
    </lineage>
</organism>
<accession>T1DUT2</accession>
<evidence type="ECO:0000313" key="2">
    <source>
        <dbReference type="Proteomes" id="UP000018143"/>
    </source>
</evidence>